<dbReference type="EMBL" id="ABTR02000001">
    <property type="protein sequence ID" value="EFC91887.1"/>
    <property type="molecule type" value="Genomic_DNA"/>
</dbReference>
<comment type="function">
    <text evidence="10">Master enzyme that delivers sulfur to a number of partners involved in Fe-S cluster assembly, tRNA modification or cofactor biosynthesis. Catalyzes the removal of elemental sulfur atoms from cysteine to produce alanine. Functions as a sulfur delivery protein for Fe-S cluster synthesis onto IscU, an Fe-S scaffold assembly protein, as well as other S acceptor proteins.</text>
</comment>
<dbReference type="Gene3D" id="3.40.640.10">
    <property type="entry name" value="Type I PLP-dependent aspartate aminotransferase-like (Major domain)"/>
    <property type="match status" value="1"/>
</dbReference>
<dbReference type="PROSITE" id="PS00595">
    <property type="entry name" value="AA_TRANSFER_CLASS_5"/>
    <property type="match status" value="1"/>
</dbReference>
<keyword evidence="14" id="KW-1185">Reference proteome</keyword>
<feature type="binding site" evidence="10">
    <location>
        <position position="181"/>
    </location>
    <ligand>
        <name>pyridoxal 5'-phosphate</name>
        <dbReference type="ChEBI" id="CHEBI:597326"/>
    </ligand>
</feature>
<dbReference type="InterPro" id="IPR010240">
    <property type="entry name" value="Cys_deSase_IscS"/>
</dbReference>
<feature type="binding site" evidence="10">
    <location>
        <position position="153"/>
    </location>
    <ligand>
        <name>pyridoxal 5'-phosphate</name>
        <dbReference type="ChEBI" id="CHEBI:597326"/>
    </ligand>
</feature>
<comment type="cofactor">
    <cofactor evidence="1 10 11">
        <name>pyridoxal 5'-phosphate</name>
        <dbReference type="ChEBI" id="CHEBI:597326"/>
    </cofactor>
</comment>
<dbReference type="InterPro" id="IPR015421">
    <property type="entry name" value="PyrdxlP-dep_Trfase_major"/>
</dbReference>
<dbReference type="PANTHER" id="PTHR11601:SF34">
    <property type="entry name" value="CYSTEINE DESULFURASE"/>
    <property type="match status" value="1"/>
</dbReference>
<evidence type="ECO:0000256" key="9">
    <source>
        <dbReference type="ARBA" id="ARBA00050776"/>
    </source>
</evidence>
<keyword evidence="10" id="KW-0001">2Fe-2S</keyword>
<dbReference type="eggNOG" id="COG1104">
    <property type="taxonomic scope" value="Bacteria"/>
</dbReference>
<feature type="binding site" evidence="10">
    <location>
        <position position="239"/>
    </location>
    <ligand>
        <name>pyridoxal 5'-phosphate</name>
        <dbReference type="ChEBI" id="CHEBI:597326"/>
    </ligand>
</feature>
<evidence type="ECO:0000256" key="8">
    <source>
        <dbReference type="ARBA" id="ARBA00023014"/>
    </source>
</evidence>
<evidence type="ECO:0000256" key="5">
    <source>
        <dbReference type="ARBA" id="ARBA00022723"/>
    </source>
</evidence>
<organism evidence="13 14">
    <name type="scientific">Dethiosulfovibrio peptidovorans DSM 11002</name>
    <dbReference type="NCBI Taxonomy" id="469381"/>
    <lineage>
        <taxon>Bacteria</taxon>
        <taxon>Thermotogati</taxon>
        <taxon>Synergistota</taxon>
        <taxon>Synergistia</taxon>
        <taxon>Synergistales</taxon>
        <taxon>Dethiosulfovibrionaceae</taxon>
        <taxon>Dethiosulfovibrio</taxon>
    </lineage>
</organism>
<dbReference type="GO" id="GO:1990221">
    <property type="term" value="C:L-cysteine desulfurase complex"/>
    <property type="evidence" value="ECO:0007669"/>
    <property type="project" value="UniProtKB-ARBA"/>
</dbReference>
<dbReference type="InterPro" id="IPR016454">
    <property type="entry name" value="Cysteine_dSase"/>
</dbReference>
<evidence type="ECO:0000256" key="11">
    <source>
        <dbReference type="RuleBase" id="RU004504"/>
    </source>
</evidence>
<dbReference type="OrthoDB" id="9808002at2"/>
<dbReference type="PIRSF" id="PIRSF005572">
    <property type="entry name" value="NifS"/>
    <property type="match status" value="1"/>
</dbReference>
<dbReference type="InterPro" id="IPR015422">
    <property type="entry name" value="PyrdxlP-dep_Trfase_small"/>
</dbReference>
<feature type="binding site" evidence="10">
    <location>
        <begin position="72"/>
        <end position="73"/>
    </location>
    <ligand>
        <name>pyridoxal 5'-phosphate</name>
        <dbReference type="ChEBI" id="CHEBI:597326"/>
    </ligand>
</feature>
<feature type="active site" description="Cysteine persulfide intermediate" evidence="10">
    <location>
        <position position="328"/>
    </location>
</feature>
<dbReference type="SUPFAM" id="SSF53383">
    <property type="entry name" value="PLP-dependent transferases"/>
    <property type="match status" value="1"/>
</dbReference>
<comment type="caution">
    <text evidence="13">The sequence shown here is derived from an EMBL/GenBank/DDBJ whole genome shotgun (WGS) entry which is preliminary data.</text>
</comment>
<keyword evidence="4 10" id="KW-0808">Transferase</keyword>
<comment type="subcellular location">
    <subcellularLocation>
        <location evidence="10">Cytoplasm</location>
    </subcellularLocation>
</comment>
<reference evidence="13 14" key="1">
    <citation type="journal article" date="2010" name="Stand. Genomic Sci.">
        <title>Permanent draft genome sequence of Dethiosulfovibrio peptidovorans type strain (SEBR 4207).</title>
        <authorList>
            <person name="Labutti K."/>
            <person name="Mayilraj S."/>
            <person name="Clum A."/>
            <person name="Lucas S."/>
            <person name="Glavina Del Rio T."/>
            <person name="Nolan M."/>
            <person name="Tice H."/>
            <person name="Cheng J.F."/>
            <person name="Pitluck S."/>
            <person name="Liolios K."/>
            <person name="Ivanova N."/>
            <person name="Mavromatis K."/>
            <person name="Mikhailova N."/>
            <person name="Pati A."/>
            <person name="Goodwin L."/>
            <person name="Chen A."/>
            <person name="Palaniappan K."/>
            <person name="Land M."/>
            <person name="Hauser L."/>
            <person name="Chang Y.J."/>
            <person name="Jeffries C.D."/>
            <person name="Rohde M."/>
            <person name="Spring S."/>
            <person name="Goker M."/>
            <person name="Woyke T."/>
            <person name="Bristow J."/>
            <person name="Eisen J.A."/>
            <person name="Markowitz V."/>
            <person name="Hugenholtz P."/>
            <person name="Kyrpides N.C."/>
            <person name="Klenk H.P."/>
            <person name="Lapidus A."/>
        </authorList>
    </citation>
    <scope>NUCLEOTIDE SEQUENCE [LARGE SCALE GENOMIC DNA]</scope>
    <source>
        <strain evidence="13 14">DSM 11002</strain>
    </source>
</reference>
<dbReference type="PaxDb" id="469381-Dpep_1863"/>
<evidence type="ECO:0000256" key="7">
    <source>
        <dbReference type="ARBA" id="ARBA00023004"/>
    </source>
</evidence>
<evidence type="ECO:0000256" key="1">
    <source>
        <dbReference type="ARBA" id="ARBA00001933"/>
    </source>
</evidence>
<evidence type="ECO:0000259" key="12">
    <source>
        <dbReference type="Pfam" id="PF00266"/>
    </source>
</evidence>
<evidence type="ECO:0000256" key="10">
    <source>
        <dbReference type="HAMAP-Rule" id="MF_00331"/>
    </source>
</evidence>
<dbReference type="FunFam" id="3.40.640.10:FF:000084">
    <property type="entry name" value="IscS-like cysteine desulfurase"/>
    <property type="match status" value="1"/>
</dbReference>
<dbReference type="NCBIfam" id="TIGR03402">
    <property type="entry name" value="FeS_nifS"/>
    <property type="match status" value="1"/>
</dbReference>
<evidence type="ECO:0000313" key="14">
    <source>
        <dbReference type="Proteomes" id="UP000006427"/>
    </source>
</evidence>
<comment type="pathway">
    <text evidence="10">Cofactor biosynthesis; iron-sulfur cluster biosynthesis.</text>
</comment>
<feature type="binding site" description="via persulfide group" evidence="10">
    <location>
        <position position="328"/>
    </location>
    <ligand>
        <name>[2Fe-2S] cluster</name>
        <dbReference type="ChEBI" id="CHEBI:190135"/>
        <note>ligand shared with IscU</note>
    </ligand>
</feature>
<dbReference type="PANTHER" id="PTHR11601">
    <property type="entry name" value="CYSTEINE DESULFURYLASE FAMILY MEMBER"/>
    <property type="match status" value="1"/>
</dbReference>
<dbReference type="InterPro" id="IPR015424">
    <property type="entry name" value="PyrdxlP-dep_Trfase"/>
</dbReference>
<dbReference type="STRING" id="469381.Dpep_1863"/>
<dbReference type="AlphaFoldDB" id="D2Z8U0"/>
<sequence>MNGKVYMDYAATTFVRPEVVAAMMPYHSISFENPSSLYSYSDGNRRAIEEAREAVADLIGALPEEIFFTGGGSEADNWALKGLAFSRAGKDKRHLITTETEHHAVLHSMDFLERMGFRVTYLPVDSEGFVSIDKLKEAIRDDTLLVSVAFANNEIGTIQDVEAIGKVCRDRGVLFHTDAVQAVVHVPIDVKSMGIDMLSMAAHKFYGPKGVGALYVKKGIRLENLIHGGGQERSRRAGTENVASIVGMGKAASLASEEMESDSLEICKLRDRLIDGVMSTIPHTRLNGPVGDRRLSNNANFSFVGIEGETLLLDLDDAGIAASTGSACASASLDPSHVLMAIGLSHEMAHGSVRLTLGRSSSDYDVARLLEVLPSIVEGRRAMSPLWDDYMARREVL</sequence>
<keyword evidence="8 10" id="KW-0411">Iron-sulfur</keyword>
<comment type="caution">
    <text evidence="10">Lacks conserved residue(s) required for the propagation of feature annotation.</text>
</comment>
<dbReference type="InterPro" id="IPR000192">
    <property type="entry name" value="Aminotrans_V_dom"/>
</dbReference>
<dbReference type="Proteomes" id="UP000006427">
    <property type="component" value="Unassembled WGS sequence"/>
</dbReference>
<comment type="subunit">
    <text evidence="10">Homodimer. Forms a heterotetramer with IscU, interacts with other sulfur acceptors.</text>
</comment>
<dbReference type="EC" id="2.8.1.7" evidence="10"/>
<feature type="domain" description="Aminotransferase class V" evidence="12">
    <location>
        <begin position="5"/>
        <end position="369"/>
    </location>
</feature>
<comment type="catalytic activity">
    <reaction evidence="9 10">
        <text>(sulfur carrier)-H + L-cysteine = (sulfur carrier)-SH + L-alanine</text>
        <dbReference type="Rhea" id="RHEA:43892"/>
        <dbReference type="Rhea" id="RHEA-COMP:14737"/>
        <dbReference type="Rhea" id="RHEA-COMP:14739"/>
        <dbReference type="ChEBI" id="CHEBI:29917"/>
        <dbReference type="ChEBI" id="CHEBI:35235"/>
        <dbReference type="ChEBI" id="CHEBI:57972"/>
        <dbReference type="ChEBI" id="CHEBI:64428"/>
        <dbReference type="EC" id="2.8.1.7"/>
    </reaction>
</comment>
<dbReference type="GO" id="GO:0044571">
    <property type="term" value="P:[2Fe-2S] cluster assembly"/>
    <property type="evidence" value="ECO:0007669"/>
    <property type="project" value="UniProtKB-UniRule"/>
</dbReference>
<dbReference type="GO" id="GO:0046872">
    <property type="term" value="F:metal ion binding"/>
    <property type="evidence" value="ECO:0007669"/>
    <property type="project" value="UniProtKB-KW"/>
</dbReference>
<evidence type="ECO:0000256" key="3">
    <source>
        <dbReference type="ARBA" id="ARBA00022490"/>
    </source>
</evidence>
<dbReference type="HAMAP" id="MF_00331">
    <property type="entry name" value="Cys_desulf_IscS"/>
    <property type="match status" value="1"/>
</dbReference>
<dbReference type="GO" id="GO:0006520">
    <property type="term" value="P:amino acid metabolic process"/>
    <property type="evidence" value="ECO:0007669"/>
    <property type="project" value="InterPro"/>
</dbReference>
<feature type="modified residue" description="N6-(pyridoxal phosphate)lysine" evidence="10">
    <location>
        <position position="204"/>
    </location>
</feature>
<dbReference type="InterPro" id="IPR017772">
    <property type="entry name" value="Cys_deSase_NifS_bac/arc"/>
</dbReference>
<accession>D2Z8U0</accession>
<protein>
    <recommendedName>
        <fullName evidence="10">Cysteine desulfurase IscS</fullName>
        <ecNumber evidence="10">2.8.1.7</ecNumber>
    </recommendedName>
</protein>
<dbReference type="UniPathway" id="UPA00266"/>
<keyword evidence="7 10" id="KW-0408">Iron</keyword>
<evidence type="ECO:0000256" key="2">
    <source>
        <dbReference type="ARBA" id="ARBA00006490"/>
    </source>
</evidence>
<dbReference type="GO" id="GO:0031071">
    <property type="term" value="F:cysteine desulfurase activity"/>
    <property type="evidence" value="ECO:0007669"/>
    <property type="project" value="UniProtKB-UniRule"/>
</dbReference>
<dbReference type="RefSeq" id="WP_005661575.1">
    <property type="nucleotide sequence ID" value="NZ_ABTR02000001.1"/>
</dbReference>
<keyword evidence="3 10" id="KW-0963">Cytoplasm</keyword>
<name>D2Z8U0_9BACT</name>
<dbReference type="GO" id="GO:0030170">
    <property type="term" value="F:pyridoxal phosphate binding"/>
    <property type="evidence" value="ECO:0007669"/>
    <property type="project" value="UniProtKB-UniRule"/>
</dbReference>
<proteinExistence type="inferred from homology"/>
<evidence type="ECO:0000256" key="4">
    <source>
        <dbReference type="ARBA" id="ARBA00022679"/>
    </source>
</evidence>
<gene>
    <name evidence="10" type="primary">iscS</name>
    <name evidence="13" type="ORF">Dpep_1863</name>
</gene>
<keyword evidence="6 10" id="KW-0663">Pyridoxal phosphate</keyword>
<keyword evidence="5 10" id="KW-0479">Metal-binding</keyword>
<evidence type="ECO:0000256" key="6">
    <source>
        <dbReference type="ARBA" id="ARBA00022898"/>
    </source>
</evidence>
<dbReference type="GO" id="GO:0051537">
    <property type="term" value="F:2 iron, 2 sulfur cluster binding"/>
    <property type="evidence" value="ECO:0007669"/>
    <property type="project" value="UniProtKB-UniRule"/>
</dbReference>
<dbReference type="InterPro" id="IPR020578">
    <property type="entry name" value="Aminotrans_V_PyrdxlP_BS"/>
</dbReference>
<dbReference type="Pfam" id="PF00266">
    <property type="entry name" value="Aminotran_5"/>
    <property type="match status" value="1"/>
</dbReference>
<comment type="similarity">
    <text evidence="2 10">Belongs to the class-V pyridoxal-phosphate-dependent aminotransferase family. NifS/IscS subfamily.</text>
</comment>
<evidence type="ECO:0000313" key="13">
    <source>
        <dbReference type="EMBL" id="EFC91887.1"/>
    </source>
</evidence>
<dbReference type="Gene3D" id="3.90.1150.10">
    <property type="entry name" value="Aspartate Aminotransferase, domain 1"/>
    <property type="match status" value="1"/>
</dbReference>
<dbReference type="Gene3D" id="1.10.260.50">
    <property type="match status" value="1"/>
</dbReference>